<dbReference type="SUPFAM" id="SSF161098">
    <property type="entry name" value="MetI-like"/>
    <property type="match status" value="1"/>
</dbReference>
<keyword evidence="5 11" id="KW-0813">Transport</keyword>
<keyword evidence="6" id="KW-1003">Cell membrane</keyword>
<evidence type="ECO:0000256" key="9">
    <source>
        <dbReference type="ARBA" id="ARBA00022989"/>
    </source>
</evidence>
<dbReference type="GO" id="GO:0006865">
    <property type="term" value="P:amino acid transport"/>
    <property type="evidence" value="ECO:0007669"/>
    <property type="project" value="UniProtKB-KW"/>
</dbReference>
<dbReference type="RefSeq" id="WP_061163461.1">
    <property type="nucleotide sequence ID" value="NZ_FCOI02000026.1"/>
</dbReference>
<dbReference type="GO" id="GO:0022857">
    <property type="term" value="F:transmembrane transporter activity"/>
    <property type="evidence" value="ECO:0007669"/>
    <property type="project" value="InterPro"/>
</dbReference>
<evidence type="ECO:0000256" key="5">
    <source>
        <dbReference type="ARBA" id="ARBA00022448"/>
    </source>
</evidence>
<sequence>MTSDILKTYLEPLLQGAWWTFALFAASSLLSVALGLAVCFCRMSSLAPVRTAAKLYIDIIRGTPLLVQLFFLYYGLPELGVVIPGFVAGVLGLVLNFGAYLAELFRGGIQSVDSGQFEASRALGMTRAQRMRAIVMPQALRTIFPALGNYALVLVKDTSLVAVISVYELMRAGQMLAGATFRSLLVYSLVGAIYFVMCGVLSSLFRRAEKSLSIPGYWSGSPDHNPAAKL</sequence>
<evidence type="ECO:0000256" key="11">
    <source>
        <dbReference type="RuleBase" id="RU363032"/>
    </source>
</evidence>
<dbReference type="PANTHER" id="PTHR30614:SF20">
    <property type="entry name" value="GLUTAMINE TRANSPORT SYSTEM PERMEASE PROTEIN GLNP"/>
    <property type="match status" value="1"/>
</dbReference>
<dbReference type="CDD" id="cd06261">
    <property type="entry name" value="TM_PBP2"/>
    <property type="match status" value="1"/>
</dbReference>
<dbReference type="AlphaFoldDB" id="A0A158CNQ8"/>
<protein>
    <recommendedName>
        <fullName evidence="4">Putative glutamine transport system permease protein GlnP</fullName>
    </recommendedName>
</protein>
<dbReference type="Pfam" id="PF00528">
    <property type="entry name" value="BPD_transp_1"/>
    <property type="match status" value="1"/>
</dbReference>
<evidence type="ECO:0000259" key="12">
    <source>
        <dbReference type="PROSITE" id="PS50928"/>
    </source>
</evidence>
<evidence type="ECO:0000256" key="4">
    <source>
        <dbReference type="ARBA" id="ARBA00016506"/>
    </source>
</evidence>
<organism evidence="13 14">
    <name type="scientific">Caballeronia temeraria</name>
    <dbReference type="NCBI Taxonomy" id="1777137"/>
    <lineage>
        <taxon>Bacteria</taxon>
        <taxon>Pseudomonadati</taxon>
        <taxon>Pseudomonadota</taxon>
        <taxon>Betaproteobacteria</taxon>
        <taxon>Burkholderiales</taxon>
        <taxon>Burkholderiaceae</taxon>
        <taxon>Caballeronia</taxon>
    </lineage>
</organism>
<evidence type="ECO:0000313" key="14">
    <source>
        <dbReference type="Proteomes" id="UP000054624"/>
    </source>
</evidence>
<proteinExistence type="inferred from homology"/>
<dbReference type="EMBL" id="FCOI02000026">
    <property type="protein sequence ID" value="SAK83899.1"/>
    <property type="molecule type" value="Genomic_DNA"/>
</dbReference>
<dbReference type="PANTHER" id="PTHR30614">
    <property type="entry name" value="MEMBRANE COMPONENT OF AMINO ACID ABC TRANSPORTER"/>
    <property type="match status" value="1"/>
</dbReference>
<dbReference type="Proteomes" id="UP000054624">
    <property type="component" value="Unassembled WGS sequence"/>
</dbReference>
<evidence type="ECO:0000256" key="8">
    <source>
        <dbReference type="ARBA" id="ARBA00022970"/>
    </source>
</evidence>
<dbReference type="InterPro" id="IPR035906">
    <property type="entry name" value="MetI-like_sf"/>
</dbReference>
<feature type="domain" description="ABC transmembrane type-1" evidence="12">
    <location>
        <begin position="17"/>
        <end position="205"/>
    </location>
</feature>
<comment type="subcellular location">
    <subcellularLocation>
        <location evidence="2">Cell inner membrane</location>
        <topology evidence="2">Multi-pass membrane protein</topology>
    </subcellularLocation>
    <subcellularLocation>
        <location evidence="11">Cell membrane</location>
        <topology evidence="11">Multi-pass membrane protein</topology>
    </subcellularLocation>
</comment>
<evidence type="ECO:0000256" key="1">
    <source>
        <dbReference type="ARBA" id="ARBA00003159"/>
    </source>
</evidence>
<feature type="transmembrane region" description="Helical" evidence="11">
    <location>
        <begin position="55"/>
        <end position="76"/>
    </location>
</feature>
<evidence type="ECO:0000256" key="2">
    <source>
        <dbReference type="ARBA" id="ARBA00004429"/>
    </source>
</evidence>
<name>A0A158CNQ8_9BURK</name>
<dbReference type="STRING" id="1777137.AWB76_05777"/>
<evidence type="ECO:0000256" key="6">
    <source>
        <dbReference type="ARBA" id="ARBA00022475"/>
    </source>
</evidence>
<keyword evidence="7 11" id="KW-0812">Transmembrane</keyword>
<dbReference type="PROSITE" id="PS50928">
    <property type="entry name" value="ABC_TM1"/>
    <property type="match status" value="1"/>
</dbReference>
<keyword evidence="10 11" id="KW-0472">Membrane</keyword>
<dbReference type="InterPro" id="IPR010065">
    <property type="entry name" value="AA_ABC_transptr_permease_3TM"/>
</dbReference>
<gene>
    <name evidence="13" type="ORF">AWB76_05777</name>
</gene>
<comment type="similarity">
    <text evidence="3">Belongs to the binding-protein-dependent transport system permease family. HisMQ subfamily.</text>
</comment>
<keyword evidence="14" id="KW-1185">Reference proteome</keyword>
<keyword evidence="8" id="KW-0029">Amino-acid transport</keyword>
<keyword evidence="9 11" id="KW-1133">Transmembrane helix</keyword>
<comment type="function">
    <text evidence="1">Part of the binding-protein-dependent transport system for glutamine; probably responsible for the translocation of the substrate across the membrane.</text>
</comment>
<evidence type="ECO:0000256" key="7">
    <source>
        <dbReference type="ARBA" id="ARBA00022692"/>
    </source>
</evidence>
<dbReference type="InterPro" id="IPR043429">
    <property type="entry name" value="ArtM/GltK/GlnP/TcyL/YhdX-like"/>
</dbReference>
<reference evidence="14" key="1">
    <citation type="submission" date="2016-01" db="EMBL/GenBank/DDBJ databases">
        <authorList>
            <person name="Peeters Charlotte."/>
        </authorList>
    </citation>
    <scope>NUCLEOTIDE SEQUENCE [LARGE SCALE GENOMIC DNA]</scope>
</reference>
<dbReference type="NCBIfam" id="TIGR01726">
    <property type="entry name" value="HEQRo_perm_3TM"/>
    <property type="match status" value="1"/>
</dbReference>
<dbReference type="InterPro" id="IPR000515">
    <property type="entry name" value="MetI-like"/>
</dbReference>
<dbReference type="OrthoDB" id="7026155at2"/>
<dbReference type="GO" id="GO:0043190">
    <property type="term" value="C:ATP-binding cassette (ABC) transporter complex"/>
    <property type="evidence" value="ECO:0007669"/>
    <property type="project" value="InterPro"/>
</dbReference>
<feature type="transmembrane region" description="Helical" evidence="11">
    <location>
        <begin position="16"/>
        <end position="43"/>
    </location>
</feature>
<evidence type="ECO:0000313" key="13">
    <source>
        <dbReference type="EMBL" id="SAK83899.1"/>
    </source>
</evidence>
<feature type="transmembrane region" description="Helical" evidence="11">
    <location>
        <begin position="82"/>
        <end position="102"/>
    </location>
</feature>
<evidence type="ECO:0000256" key="3">
    <source>
        <dbReference type="ARBA" id="ARBA00010072"/>
    </source>
</evidence>
<feature type="transmembrane region" description="Helical" evidence="11">
    <location>
        <begin position="184"/>
        <end position="205"/>
    </location>
</feature>
<accession>A0A158CNQ8</accession>
<evidence type="ECO:0000256" key="10">
    <source>
        <dbReference type="ARBA" id="ARBA00023136"/>
    </source>
</evidence>
<feature type="transmembrane region" description="Helical" evidence="11">
    <location>
        <begin position="139"/>
        <end position="164"/>
    </location>
</feature>
<dbReference type="Gene3D" id="1.10.3720.10">
    <property type="entry name" value="MetI-like"/>
    <property type="match status" value="1"/>
</dbReference>
<dbReference type="FunFam" id="1.10.3720.10:FF:000033">
    <property type="entry name" value="Polar amino acid ABC transporter permease"/>
    <property type="match status" value="1"/>
</dbReference>